<organism evidence="3 4">
    <name type="scientific">Schizopora paradoxa</name>
    <dbReference type="NCBI Taxonomy" id="27342"/>
    <lineage>
        <taxon>Eukaryota</taxon>
        <taxon>Fungi</taxon>
        <taxon>Dikarya</taxon>
        <taxon>Basidiomycota</taxon>
        <taxon>Agaricomycotina</taxon>
        <taxon>Agaricomycetes</taxon>
        <taxon>Hymenochaetales</taxon>
        <taxon>Schizoporaceae</taxon>
        <taxon>Schizopora</taxon>
    </lineage>
</organism>
<dbReference type="STRING" id="27342.A0A0H2S3Q9"/>
<proteinExistence type="predicted"/>
<feature type="transmembrane region" description="Helical" evidence="2">
    <location>
        <begin position="393"/>
        <end position="420"/>
    </location>
</feature>
<keyword evidence="2" id="KW-1133">Transmembrane helix</keyword>
<feature type="region of interest" description="Disordered" evidence="1">
    <location>
        <begin position="631"/>
        <end position="665"/>
    </location>
</feature>
<feature type="transmembrane region" description="Helical" evidence="2">
    <location>
        <begin position="25"/>
        <end position="46"/>
    </location>
</feature>
<protein>
    <submittedName>
        <fullName evidence="3">Uncharacterized protein</fullName>
    </submittedName>
</protein>
<name>A0A0H2S3Q9_9AGAM</name>
<feature type="transmembrane region" description="Helical" evidence="2">
    <location>
        <begin position="364"/>
        <end position="386"/>
    </location>
</feature>
<dbReference type="Proteomes" id="UP000053477">
    <property type="component" value="Unassembled WGS sequence"/>
</dbReference>
<evidence type="ECO:0000313" key="4">
    <source>
        <dbReference type="Proteomes" id="UP000053477"/>
    </source>
</evidence>
<evidence type="ECO:0000256" key="2">
    <source>
        <dbReference type="SAM" id="Phobius"/>
    </source>
</evidence>
<dbReference type="PANTHER" id="PTHR34391:SF2">
    <property type="entry name" value="TRP C-TERMINAL DOMAIN-CONTAINING PROTEIN"/>
    <property type="match status" value="1"/>
</dbReference>
<dbReference type="GO" id="GO:0005794">
    <property type="term" value="C:Golgi apparatus"/>
    <property type="evidence" value="ECO:0007669"/>
    <property type="project" value="TreeGrafter"/>
</dbReference>
<feature type="transmembrane region" description="Helical" evidence="2">
    <location>
        <begin position="320"/>
        <end position="344"/>
    </location>
</feature>
<keyword evidence="2" id="KW-0812">Transmembrane</keyword>
<dbReference type="OrthoDB" id="2448307at2759"/>
<dbReference type="PANTHER" id="PTHR34391">
    <property type="entry name" value="UPF0658 GOLGI APPARATUS MEMBRANE PROTEIN C1952.10C-RELATED"/>
    <property type="match status" value="1"/>
</dbReference>
<evidence type="ECO:0000313" key="3">
    <source>
        <dbReference type="EMBL" id="KLO11581.1"/>
    </source>
</evidence>
<feature type="transmembrane region" description="Helical" evidence="2">
    <location>
        <begin position="426"/>
        <end position="452"/>
    </location>
</feature>
<dbReference type="InParanoid" id="A0A0H2S3Q9"/>
<dbReference type="EMBL" id="KQ085997">
    <property type="protein sequence ID" value="KLO11581.1"/>
    <property type="molecule type" value="Genomic_DNA"/>
</dbReference>
<reference evidence="3 4" key="1">
    <citation type="submission" date="2015-04" db="EMBL/GenBank/DDBJ databases">
        <title>Complete genome sequence of Schizopora paradoxa KUC8140, a cosmopolitan wood degrader in East Asia.</title>
        <authorList>
            <consortium name="DOE Joint Genome Institute"/>
            <person name="Min B."/>
            <person name="Park H."/>
            <person name="Jang Y."/>
            <person name="Kim J.-J."/>
            <person name="Kim K.H."/>
            <person name="Pangilinan J."/>
            <person name="Lipzen A."/>
            <person name="Riley R."/>
            <person name="Grigoriev I.V."/>
            <person name="Spatafora J.W."/>
            <person name="Choi I.-G."/>
        </authorList>
    </citation>
    <scope>NUCLEOTIDE SEQUENCE [LARGE SCALE GENOMIC DNA]</scope>
    <source>
        <strain evidence="3 4">KUC8140</strain>
    </source>
</reference>
<feature type="transmembrane region" description="Helical" evidence="2">
    <location>
        <begin position="277"/>
        <end position="300"/>
    </location>
</feature>
<feature type="compositionally biased region" description="Basic and acidic residues" evidence="1">
    <location>
        <begin position="646"/>
        <end position="656"/>
    </location>
</feature>
<evidence type="ECO:0000256" key="1">
    <source>
        <dbReference type="SAM" id="MobiDB-lite"/>
    </source>
</evidence>
<keyword evidence="2" id="KW-0472">Membrane</keyword>
<sequence length="694" mass="76261">MRAKDILRRIPLSSRIRLVYERITLTRFTTCYISLILAVCVVQAILHSFVLANNAYAKYYLGEIIEKVGEPVRFAFVKNDVLMVCDKLPLPGDTDACWPLTPNVSVSVNAVSLNGNGTTGSSLGDTGASSYGYKRSMLGMSSLEKRHKVQPQFDSNGTLQEVVVSNIAASKQPVTLSPQCVAAIQWPEILLHEAMSEDVVFLTFQLWLFGMALMTVLNESIPHLCAGLAGLALSTGWVAFQIRRNDTFETLFRVLVTQDSCNGIDLLGPYWAKRRAFFIPILTFNIISLLLSAYLSFNLFKIYAQESFKRVGADAKLNRLYKIILVFSVFLQLSVFFTISSSAMWVDELSTGAVRKVADNGVDYIVIFSITCAMELPWLIIGWMAIRQENRTLTWLFFGVGTFLIVVWAAMFGSTIYLWTFQNSPFFATMTITAFLILVTTMGLAIVCRLNFGKGLLEFLRMQQTFDHFEFETVLPETKRVSVGGDWFGGMEKGQKRLSLVQNSNTTGVGNGAKRISTAVARMSRQIFGSTGSAGSDFSSTSTVIERDEKAKKNVNPYTRAREMDKLRSAASVVDIKKSATKGPSLAALSSPAAFKKGLGMKRAISSTSAAVSVAQSWSVAATDLATAPVPPVPAHLSSQPSSVRTSEDGGDERHRSTASLPKLKTLQLPANRLAGLTISPDPFRSEGMKSGWY</sequence>
<gene>
    <name evidence="3" type="ORF">SCHPADRAFT_905925</name>
</gene>
<accession>A0A0H2S3Q9</accession>
<dbReference type="AlphaFoldDB" id="A0A0H2S3Q9"/>
<dbReference type="InterPro" id="IPR040410">
    <property type="entry name" value="UPF0658_Golgi"/>
</dbReference>
<keyword evidence="4" id="KW-1185">Reference proteome</keyword>